<feature type="transmembrane region" description="Helical" evidence="2">
    <location>
        <begin position="389"/>
        <end position="411"/>
    </location>
</feature>
<feature type="transmembrane region" description="Helical" evidence="2">
    <location>
        <begin position="357"/>
        <end position="383"/>
    </location>
</feature>
<dbReference type="AlphaFoldDB" id="A0A2X2C3Q5"/>
<evidence type="ECO:0000313" key="4">
    <source>
        <dbReference type="EMBL" id="SPZ00146.1"/>
    </source>
</evidence>
<dbReference type="Proteomes" id="UP000250443">
    <property type="component" value="Unassembled WGS sequence"/>
</dbReference>
<evidence type="ECO:0000259" key="3">
    <source>
        <dbReference type="Pfam" id="PF07916"/>
    </source>
</evidence>
<feature type="transmembrane region" description="Helical" evidence="2">
    <location>
        <begin position="57"/>
        <end position="76"/>
    </location>
</feature>
<name>A0A2X2C3Q5_PSELU</name>
<feature type="domain" description="TraG N-terminal Proteobacteria" evidence="3">
    <location>
        <begin position="5"/>
        <end position="486"/>
    </location>
</feature>
<sequence length="1232" mass="132576">MEFDIYSIGESAFLEQVLNAVAMITGEDSFRDAVAIGMLLGVLLTAWQLLTGGGKGGVDISQIVVCLILYMCMFVPRATVVIEDAYTGAVRPVDNVPVGVAAVGSMLSSVGYGLTRLFEQGYAPVVPGITETQFADALKILNDVRRRAGEPKVFQAINVALGDGSMSNLQNGTAGGSIDFRRSWYNYIKECSLKNIDLHRVSLDTMMNHSMIEALQFRSSIHRTLLYMDTSNPYGTNMTCSDAYTLLVARTNEAFSTPTVKNAIAESAGIKLFEDDDLYTRLNTGVSALSTAGAAAVEAQKYVMASVLDTVYAEAAQGRYTDMRDFSSAAMVSQAIQQRNTQWASEQTMFLSTVRPMLALIEGFVYAVTPLMGFLIVMGAFGIKLVGKYIQMLIWIQLWMPVLAIINLYLYMAASAELAADAGATSGVAVALDSFYGLYRSDEILANWLATGGMLAAATPVLTLMLVTGSTYAWASLAQRMNGADHINEKIATPDAISNGPALNNLAMNSNTNVGGTAGTDADSLLPNFSFNSILGSAASSSERFAEGKREQFSRTLSNSLTDNVSQQQTYALAEQFGRQISTREDQSSQAIMSAANSYIRDHGLGSEHLSAVAGSITMTLGGQAGMNVAFSKGGRPNKQSNEDERTKSEGGNVGGNVVITGQQIDTDSNSVKYNEAEGMKYLQNAGYTQTQGATLSDSLAHDIKSMNTKTLSNILGEERASQLQSLASESIDASRDYARTSSLSQSFASTTGLTLNDISNTVANNKDAFGSLHSFVRDYADRDVKRHINELKNSYTDMDNPYRMDEKKAFVAAAIAVMGERNNFKDEGKYYDSVGVVGDVIGKALGRNMQSSPEASYSRNSDLEDKSANIAQGLRDDAENIQAPRAVNRNDVQRGSSTSAHVPPVMQNMSSNGPVGEAFERASQKTEAQGSAWGTKVQTDQINSVFDSVINAPKGSNAFSNAGLGQTAEGALLSTSVGASVAGAQSWGYEKAAEFTRKISGWDDEKLAEFKAASERGEDLSRFEVSDGPVSGALRSVMGAVVGGFLGDEVTENMTNEQASAVYFGQMSAAMQGKSERVSQESLARSGEQMAERKREEGLRLGQTEAMAKFYGSQFTSDNQVRTVAKQVADIPANGISFFTGLAVDVADAVHIDDSRQAFINEDLEKTAHRLGYKSFADMPAEEQQSKRMGMEKAYEHIEFAARNPELERSELQYGSRIAAVINGKDIVDKE</sequence>
<keyword evidence="2" id="KW-0472">Membrane</keyword>
<dbReference type="InterPro" id="IPR012931">
    <property type="entry name" value="TraG_N_Proteobacteria"/>
</dbReference>
<reference evidence="4 5" key="1">
    <citation type="submission" date="2018-06" db="EMBL/GenBank/DDBJ databases">
        <authorList>
            <consortium name="Pathogen Informatics"/>
            <person name="Doyle S."/>
        </authorList>
    </citation>
    <scope>NUCLEOTIDE SEQUENCE [LARGE SCALE GENOMIC DNA]</scope>
    <source>
        <strain evidence="4 5">NCTC11842</strain>
    </source>
</reference>
<accession>A0A2X2C3Q5</accession>
<dbReference type="EMBL" id="UAUF01000002">
    <property type="protein sequence ID" value="SPZ00146.1"/>
    <property type="molecule type" value="Genomic_DNA"/>
</dbReference>
<keyword evidence="2" id="KW-1133">Transmembrane helix</keyword>
<keyword evidence="2" id="KW-0812">Transmembrane</keyword>
<evidence type="ECO:0000313" key="5">
    <source>
        <dbReference type="Proteomes" id="UP000250443"/>
    </source>
</evidence>
<dbReference type="Pfam" id="PF07916">
    <property type="entry name" value="TraG_N"/>
    <property type="match status" value="1"/>
</dbReference>
<feature type="region of interest" description="Disordered" evidence="1">
    <location>
        <begin position="632"/>
        <end position="658"/>
    </location>
</feature>
<gene>
    <name evidence="4" type="primary">trhG_1</name>
    <name evidence="4" type="ORF">NCTC11842_00291</name>
</gene>
<evidence type="ECO:0000256" key="2">
    <source>
        <dbReference type="SAM" id="Phobius"/>
    </source>
</evidence>
<feature type="transmembrane region" description="Helical" evidence="2">
    <location>
        <begin position="33"/>
        <end position="50"/>
    </location>
</feature>
<feature type="region of interest" description="Disordered" evidence="1">
    <location>
        <begin position="876"/>
        <end position="936"/>
    </location>
</feature>
<evidence type="ECO:0000256" key="1">
    <source>
        <dbReference type="SAM" id="MobiDB-lite"/>
    </source>
</evidence>
<feature type="transmembrane region" description="Helical" evidence="2">
    <location>
        <begin position="445"/>
        <end position="467"/>
    </location>
</feature>
<protein>
    <submittedName>
        <fullName evidence="4">Sex pilus assembly protein TrhG</fullName>
    </submittedName>
</protein>
<dbReference type="RefSeq" id="WP_073450609.1">
    <property type="nucleotide sequence ID" value="NZ_FQYS01000013.1"/>
</dbReference>
<organism evidence="4 5">
    <name type="scientific">Pseudomonas luteola</name>
    <dbReference type="NCBI Taxonomy" id="47886"/>
    <lineage>
        <taxon>Bacteria</taxon>
        <taxon>Pseudomonadati</taxon>
        <taxon>Pseudomonadota</taxon>
        <taxon>Gammaproteobacteria</taxon>
        <taxon>Pseudomonadales</taxon>
        <taxon>Pseudomonadaceae</taxon>
        <taxon>Pseudomonas</taxon>
    </lineage>
</organism>
<proteinExistence type="predicted"/>